<evidence type="ECO:0000313" key="3">
    <source>
        <dbReference type="EMBL" id="TWO33078.1"/>
    </source>
</evidence>
<feature type="transmembrane region" description="Helical" evidence="1">
    <location>
        <begin position="9"/>
        <end position="26"/>
    </location>
</feature>
<keyword evidence="3" id="KW-0378">Hydrolase</keyword>
<comment type="caution">
    <text evidence="3">The sequence shown here is derived from an EMBL/GenBank/DDBJ whole genome shotgun (WGS) entry which is preliminary data.</text>
</comment>
<organism evidence="3 4">
    <name type="scientific">Seonamhaeicola sediminis</name>
    <dbReference type="NCBI Taxonomy" id="2528206"/>
    <lineage>
        <taxon>Bacteria</taxon>
        <taxon>Pseudomonadati</taxon>
        <taxon>Bacteroidota</taxon>
        <taxon>Flavobacteriia</taxon>
        <taxon>Flavobacteriales</taxon>
        <taxon>Flavobacteriaceae</taxon>
    </lineage>
</organism>
<evidence type="ECO:0000259" key="2">
    <source>
        <dbReference type="Pfam" id="PF02517"/>
    </source>
</evidence>
<evidence type="ECO:0000256" key="1">
    <source>
        <dbReference type="SAM" id="Phobius"/>
    </source>
</evidence>
<sequence length="208" mass="24228">MKTTIYKGIEFFLIFVLVPLSFTISYSTLIKIIIGVLGFSYIVYVLLNVEKKKIEIATNLNWKRFWKETFLKFAIIIVFTTLFVWITDTELLFNVLINKPKLWMAILIIYSILSVYPQELIYRTFFFQRYQSLIKNEKFFLILNAVAFSLGHIFFNNLLVLVLTFLGGLLFASTFKRTNSTLLVSIEHAIYGCWLFTVGMGNMLGFPS</sequence>
<dbReference type="Pfam" id="PF02517">
    <property type="entry name" value="Rce1-like"/>
    <property type="match status" value="1"/>
</dbReference>
<feature type="domain" description="CAAX prenyl protease 2/Lysostaphin resistance protein A-like" evidence="2">
    <location>
        <begin position="102"/>
        <end position="191"/>
    </location>
</feature>
<proteinExistence type="predicted"/>
<dbReference type="EMBL" id="SMZJ02000004">
    <property type="protein sequence ID" value="TWO33078.1"/>
    <property type="molecule type" value="Genomic_DNA"/>
</dbReference>
<dbReference type="InterPro" id="IPR003675">
    <property type="entry name" value="Rce1/LyrA-like_dom"/>
</dbReference>
<dbReference type="RefSeq" id="WP_133356577.1">
    <property type="nucleotide sequence ID" value="NZ_SMZJ02000004.1"/>
</dbReference>
<feature type="transmembrane region" description="Helical" evidence="1">
    <location>
        <begin position="32"/>
        <end position="49"/>
    </location>
</feature>
<keyword evidence="3" id="KW-0482">Metalloprotease</keyword>
<feature type="transmembrane region" description="Helical" evidence="1">
    <location>
        <begin position="70"/>
        <end position="87"/>
    </location>
</feature>
<keyword evidence="1" id="KW-1133">Transmembrane helix</keyword>
<keyword evidence="1" id="KW-0472">Membrane</keyword>
<dbReference type="GO" id="GO:0080120">
    <property type="term" value="P:CAAX-box protein maturation"/>
    <property type="evidence" value="ECO:0007669"/>
    <property type="project" value="UniProtKB-ARBA"/>
</dbReference>
<dbReference type="OrthoDB" id="9805801at2"/>
<accession>A0A562YEN5</accession>
<dbReference type="GO" id="GO:0008237">
    <property type="term" value="F:metallopeptidase activity"/>
    <property type="evidence" value="ECO:0007669"/>
    <property type="project" value="UniProtKB-KW"/>
</dbReference>
<gene>
    <name evidence="3" type="ORF">E1J38_009470</name>
</gene>
<reference evidence="3 4" key="2">
    <citation type="submission" date="2019-07" db="EMBL/GenBank/DDBJ databases">
        <title>Seonamhaeicola sp. W255 draft genome.</title>
        <authorList>
            <person name="Zhang X.-Y."/>
            <person name="Zhang R."/>
            <person name="Zhong Y.-L."/>
            <person name="Du Z.-J."/>
        </authorList>
    </citation>
    <scope>NUCLEOTIDE SEQUENCE [LARGE SCALE GENOMIC DNA]</scope>
    <source>
        <strain evidence="3 4">W255</strain>
    </source>
</reference>
<feature type="transmembrane region" description="Helical" evidence="1">
    <location>
        <begin position="189"/>
        <end position="206"/>
    </location>
</feature>
<name>A0A562YEN5_9FLAO</name>
<feature type="transmembrane region" description="Helical" evidence="1">
    <location>
        <begin position="139"/>
        <end position="169"/>
    </location>
</feature>
<reference evidence="3 4" key="1">
    <citation type="submission" date="2019-03" db="EMBL/GenBank/DDBJ databases">
        <authorList>
            <person name="Zhong Y.L."/>
        </authorList>
    </citation>
    <scope>NUCLEOTIDE SEQUENCE [LARGE SCALE GENOMIC DNA]</scope>
    <source>
        <strain evidence="3 4">W255</strain>
    </source>
</reference>
<keyword evidence="4" id="KW-1185">Reference proteome</keyword>
<dbReference type="Proteomes" id="UP000295814">
    <property type="component" value="Unassembled WGS sequence"/>
</dbReference>
<dbReference type="GO" id="GO:0006508">
    <property type="term" value="P:proteolysis"/>
    <property type="evidence" value="ECO:0007669"/>
    <property type="project" value="UniProtKB-KW"/>
</dbReference>
<keyword evidence="3" id="KW-0645">Protease</keyword>
<dbReference type="GO" id="GO:0004175">
    <property type="term" value="F:endopeptidase activity"/>
    <property type="evidence" value="ECO:0007669"/>
    <property type="project" value="UniProtKB-ARBA"/>
</dbReference>
<feature type="transmembrane region" description="Helical" evidence="1">
    <location>
        <begin position="102"/>
        <end position="118"/>
    </location>
</feature>
<evidence type="ECO:0000313" key="4">
    <source>
        <dbReference type="Proteomes" id="UP000295814"/>
    </source>
</evidence>
<keyword evidence="1" id="KW-0812">Transmembrane</keyword>
<dbReference type="AlphaFoldDB" id="A0A562YEN5"/>
<protein>
    <submittedName>
        <fullName evidence="3">CPBP family intramembrane metalloprotease</fullName>
    </submittedName>
</protein>